<proteinExistence type="predicted"/>
<dbReference type="Proteomes" id="UP000702209">
    <property type="component" value="Unassembled WGS sequence"/>
</dbReference>
<accession>A0ABS0D6T5</accession>
<dbReference type="RefSeq" id="WP_195134014.1">
    <property type="nucleotide sequence ID" value="NZ_JADLQX010000062.1"/>
</dbReference>
<evidence type="ECO:0000313" key="2">
    <source>
        <dbReference type="Proteomes" id="UP000702209"/>
    </source>
</evidence>
<organism evidence="1 2">
    <name type="scientific">Nocardia amamiensis</name>
    <dbReference type="NCBI Taxonomy" id="404578"/>
    <lineage>
        <taxon>Bacteria</taxon>
        <taxon>Bacillati</taxon>
        <taxon>Actinomycetota</taxon>
        <taxon>Actinomycetes</taxon>
        <taxon>Mycobacteriales</taxon>
        <taxon>Nocardiaceae</taxon>
        <taxon>Nocardia</taxon>
    </lineage>
</organism>
<comment type="caution">
    <text evidence="1">The sequence shown here is derived from an EMBL/GenBank/DDBJ whole genome shotgun (WGS) entry which is preliminary data.</text>
</comment>
<name>A0ABS0D6T5_9NOCA</name>
<gene>
    <name evidence="1" type="ORF">IU459_35695</name>
</gene>
<keyword evidence="2" id="KW-1185">Reference proteome</keyword>
<sequence>MIDTAARTVSGFSLTLQQLVGAAREDEPINTFIANAAVDHRLGEGIICAGLCPGGFVEVAVIPD</sequence>
<protein>
    <submittedName>
        <fullName evidence="1">Uncharacterized protein</fullName>
    </submittedName>
</protein>
<reference evidence="1 2" key="1">
    <citation type="submission" date="2020-10" db="EMBL/GenBank/DDBJ databases">
        <title>Identification of Nocardia species via Next-generation sequencing and recognition of intraspecies genetic diversity.</title>
        <authorList>
            <person name="Li P."/>
            <person name="Li P."/>
            <person name="Lu B."/>
        </authorList>
    </citation>
    <scope>NUCLEOTIDE SEQUENCE [LARGE SCALE GENOMIC DNA]</scope>
    <source>
        <strain evidence="1 2">BJ06-0157</strain>
    </source>
</reference>
<evidence type="ECO:0000313" key="1">
    <source>
        <dbReference type="EMBL" id="MBF6302833.1"/>
    </source>
</evidence>
<dbReference type="EMBL" id="JADLQX010000062">
    <property type="protein sequence ID" value="MBF6302833.1"/>
    <property type="molecule type" value="Genomic_DNA"/>
</dbReference>